<sequence>MVPSILIIAPPRDVTAMAVAAVLRRRGVGRVELADDLHLARASTTHTPASGPCASDLEPEPPGYDVIWCRAVTFRARPFARSADAEYAAAEMHAAGLSWLWSRREVVVNRPSPGALCGTAPDLLRLAPACAAVGLATPDLLLAADAARVPGERWPGGQRRPWVEGGIPRHVDAAGRGPGRPVLAEPMVGSSEIAPGRRQVLVCGDVVDAPAGLVGPLRALVRSLDLEVASVLLSVPGPRPGGPEVLGVDPVPATTAPAGLQMLARHLEGRAAEHAGRRVA</sequence>
<reference evidence="1 2" key="1">
    <citation type="submission" date="2022-09" db="EMBL/GenBank/DDBJ databases">
        <title>Complete genome sequence of Janibacter terrae strain COS04-44, PCL-degrading bacteria isolated from oil spilled coast.</title>
        <authorList>
            <person name="Park H."/>
            <person name="Kim J.Y."/>
            <person name="An S.H."/>
            <person name="Lee C.M."/>
            <person name="Weon H.-Y."/>
        </authorList>
    </citation>
    <scope>NUCLEOTIDE SEQUENCE [LARGE SCALE GENOMIC DNA]</scope>
    <source>
        <strain evidence="1 2">COS04-44</strain>
    </source>
</reference>
<accession>A0ABZ2FBI4</accession>
<evidence type="ECO:0000313" key="2">
    <source>
        <dbReference type="Proteomes" id="UP001381003"/>
    </source>
</evidence>
<dbReference type="Proteomes" id="UP001381003">
    <property type="component" value="Chromosome"/>
</dbReference>
<organism evidence="1 2">
    <name type="scientific">Janibacter terrae</name>
    <dbReference type="NCBI Taxonomy" id="103817"/>
    <lineage>
        <taxon>Bacteria</taxon>
        <taxon>Bacillati</taxon>
        <taxon>Actinomycetota</taxon>
        <taxon>Actinomycetes</taxon>
        <taxon>Micrococcales</taxon>
        <taxon>Intrasporangiaceae</taxon>
        <taxon>Janibacter</taxon>
    </lineage>
</organism>
<proteinExistence type="predicted"/>
<dbReference type="RefSeq" id="WP_338537872.1">
    <property type="nucleotide sequence ID" value="NZ_CP104874.1"/>
</dbReference>
<protein>
    <submittedName>
        <fullName evidence="1">Uncharacterized protein</fullName>
    </submittedName>
</protein>
<gene>
    <name evidence="1" type="ORF">N5P18_12795</name>
</gene>
<name>A0ABZ2FBI4_9MICO</name>
<dbReference type="EMBL" id="CP104874">
    <property type="protein sequence ID" value="WWF04556.1"/>
    <property type="molecule type" value="Genomic_DNA"/>
</dbReference>
<keyword evidence="2" id="KW-1185">Reference proteome</keyword>
<evidence type="ECO:0000313" key="1">
    <source>
        <dbReference type="EMBL" id="WWF04556.1"/>
    </source>
</evidence>